<accession>L8JEI3</accession>
<name>L8JEI3_9GAMM</name>
<dbReference type="CDD" id="cd00383">
    <property type="entry name" value="trans_reg_C"/>
    <property type="match status" value="1"/>
</dbReference>
<evidence type="ECO:0000256" key="2">
    <source>
        <dbReference type="PROSITE-ProRule" id="PRU01091"/>
    </source>
</evidence>
<gene>
    <name evidence="5" type="ORF">C942_02755</name>
</gene>
<evidence type="ECO:0000256" key="3">
    <source>
        <dbReference type="SAM" id="Phobius"/>
    </source>
</evidence>
<dbReference type="AlphaFoldDB" id="L8JEI3"/>
<dbReference type="InterPro" id="IPR016032">
    <property type="entry name" value="Sig_transdc_resp-reg_C-effctor"/>
</dbReference>
<dbReference type="InterPro" id="IPR001867">
    <property type="entry name" value="OmpR/PhoB-type_DNA-bd"/>
</dbReference>
<dbReference type="EMBL" id="AMZO01000003">
    <property type="protein sequence ID" value="ELR67246.1"/>
    <property type="molecule type" value="Genomic_DNA"/>
</dbReference>
<feature type="transmembrane region" description="Helical" evidence="3">
    <location>
        <begin position="143"/>
        <end position="164"/>
    </location>
</feature>
<dbReference type="GO" id="GO:0006355">
    <property type="term" value="P:regulation of DNA-templated transcription"/>
    <property type="evidence" value="ECO:0007669"/>
    <property type="project" value="InterPro"/>
</dbReference>
<dbReference type="Pfam" id="PF00486">
    <property type="entry name" value="Trans_reg_C"/>
    <property type="match status" value="1"/>
</dbReference>
<evidence type="ECO:0000256" key="1">
    <source>
        <dbReference type="ARBA" id="ARBA00023125"/>
    </source>
</evidence>
<dbReference type="PROSITE" id="PS51755">
    <property type="entry name" value="OMPR_PHOB"/>
    <property type="match status" value="1"/>
</dbReference>
<keyword evidence="3" id="KW-0472">Membrane</keyword>
<feature type="domain" description="OmpR/PhoB-type" evidence="4">
    <location>
        <begin position="1"/>
        <end position="95"/>
    </location>
</feature>
<dbReference type="RefSeq" id="WP_007462706.1">
    <property type="nucleotide sequence ID" value="NZ_AMZO01000003.1"/>
</dbReference>
<reference evidence="5 6" key="1">
    <citation type="submission" date="2012-12" db="EMBL/GenBank/DDBJ databases">
        <title>Genome Assembly of Photobacterium sp. AK15.</title>
        <authorList>
            <person name="Khatri I."/>
            <person name="Vaidya B."/>
            <person name="Srinivas T.N.R."/>
            <person name="Subramanian S."/>
            <person name="Pinnaka A."/>
        </authorList>
    </citation>
    <scope>NUCLEOTIDE SEQUENCE [LARGE SCALE GENOMIC DNA]</scope>
    <source>
        <strain evidence="5 6">AK15</strain>
    </source>
</reference>
<dbReference type="Gene3D" id="1.10.10.10">
    <property type="entry name" value="Winged helix-like DNA-binding domain superfamily/Winged helix DNA-binding domain"/>
    <property type="match status" value="1"/>
</dbReference>
<evidence type="ECO:0000313" key="5">
    <source>
        <dbReference type="EMBL" id="ELR67246.1"/>
    </source>
</evidence>
<dbReference type="OrthoDB" id="5594115at2"/>
<dbReference type="SUPFAM" id="SSF46894">
    <property type="entry name" value="C-terminal effector domain of the bipartite response regulators"/>
    <property type="match status" value="1"/>
</dbReference>
<keyword evidence="3" id="KW-0812">Transmembrane</keyword>
<keyword evidence="3" id="KW-1133">Transmembrane helix</keyword>
<feature type="DNA-binding region" description="OmpR/PhoB-type" evidence="2">
    <location>
        <begin position="1"/>
        <end position="95"/>
    </location>
</feature>
<protein>
    <submittedName>
        <fullName evidence="5">Transcriptional regulator, CadC</fullName>
    </submittedName>
</protein>
<dbReference type="GO" id="GO:0003677">
    <property type="term" value="F:DNA binding"/>
    <property type="evidence" value="ECO:0007669"/>
    <property type="project" value="UniProtKB-UniRule"/>
</dbReference>
<comment type="caution">
    <text evidence="5">The sequence shown here is derived from an EMBL/GenBank/DDBJ whole genome shotgun (WGS) entry which is preliminary data.</text>
</comment>
<dbReference type="InterPro" id="IPR036388">
    <property type="entry name" value="WH-like_DNA-bd_sf"/>
</dbReference>
<organism evidence="5 6">
    <name type="scientific">Photobacterium marinum</name>
    <dbReference type="NCBI Taxonomy" id="1056511"/>
    <lineage>
        <taxon>Bacteria</taxon>
        <taxon>Pseudomonadati</taxon>
        <taxon>Pseudomonadota</taxon>
        <taxon>Gammaproteobacteria</taxon>
        <taxon>Vibrionales</taxon>
        <taxon>Vibrionaceae</taxon>
        <taxon>Photobacterium</taxon>
    </lineage>
</organism>
<proteinExistence type="predicted"/>
<sequence length="258" mass="29840">MWKFNPTSYNQLINVHTQQIKRIKSTESDILTILKQHEGNYVSKENLLSQVWGERVVSEANLTQSISQLRLVLGDSGKEQKIIKTKPKEGYMLLPGHIAFQDDLKRKAQTTQVKPSQEDEPAKLNKKQKISAGLSSSTKLKDWIYGTVFIIATLNIFYTFDIIYNVNNPPEYKQVKINNNNITFILDHTEASNDLYQYLNNKLPKNIHNLFISKNPDSFYVSCIFTTSQLNEKDITNLSFTSEYQFDYILERIVEKCS</sequence>
<dbReference type="SMART" id="SM00862">
    <property type="entry name" value="Trans_reg_C"/>
    <property type="match status" value="1"/>
</dbReference>
<keyword evidence="6" id="KW-1185">Reference proteome</keyword>
<keyword evidence="1 2" id="KW-0238">DNA-binding</keyword>
<dbReference type="PATRIC" id="fig|1056511.3.peg.817"/>
<dbReference type="Proteomes" id="UP000011134">
    <property type="component" value="Unassembled WGS sequence"/>
</dbReference>
<dbReference type="GO" id="GO:0000160">
    <property type="term" value="P:phosphorelay signal transduction system"/>
    <property type="evidence" value="ECO:0007669"/>
    <property type="project" value="InterPro"/>
</dbReference>
<evidence type="ECO:0000313" key="6">
    <source>
        <dbReference type="Proteomes" id="UP000011134"/>
    </source>
</evidence>
<evidence type="ECO:0000259" key="4">
    <source>
        <dbReference type="PROSITE" id="PS51755"/>
    </source>
</evidence>